<gene>
    <name evidence="10" type="ORF">J421_1051</name>
</gene>
<accession>W0RGR2</accession>
<dbReference type="STRING" id="861299.J421_1051"/>
<evidence type="ECO:0000313" key="11">
    <source>
        <dbReference type="Proteomes" id="UP000019151"/>
    </source>
</evidence>
<dbReference type="AlphaFoldDB" id="W0RGR2"/>
<protein>
    <submittedName>
        <fullName evidence="10">AAA ATPase</fullName>
    </submittedName>
</protein>
<dbReference type="GO" id="GO:0006302">
    <property type="term" value="P:double-strand break repair"/>
    <property type="evidence" value="ECO:0007669"/>
    <property type="project" value="InterPro"/>
</dbReference>
<dbReference type="InterPro" id="IPR027417">
    <property type="entry name" value="P-loop_NTPase"/>
</dbReference>
<dbReference type="Gene3D" id="3.40.50.300">
    <property type="entry name" value="P-loop containing nucleotide triphosphate hydrolases"/>
    <property type="match status" value="2"/>
</dbReference>
<dbReference type="GO" id="GO:0005886">
    <property type="term" value="C:plasma membrane"/>
    <property type="evidence" value="ECO:0007669"/>
    <property type="project" value="UniProtKB-SubCell"/>
</dbReference>
<dbReference type="Pfam" id="PF13476">
    <property type="entry name" value="AAA_23"/>
    <property type="match status" value="1"/>
</dbReference>
<feature type="coiled-coil region" evidence="8">
    <location>
        <begin position="109"/>
        <end position="136"/>
    </location>
</feature>
<evidence type="ECO:0000256" key="6">
    <source>
        <dbReference type="ARBA" id="ARBA00023065"/>
    </source>
</evidence>
<dbReference type="InterPro" id="IPR038729">
    <property type="entry name" value="Rad50/SbcC_AAA"/>
</dbReference>
<proteinExistence type="predicted"/>
<evidence type="ECO:0000256" key="5">
    <source>
        <dbReference type="ARBA" id="ARBA00023004"/>
    </source>
</evidence>
<reference evidence="10 11" key="1">
    <citation type="journal article" date="2014" name="Genome Announc.">
        <title>Genome Sequence and Methylome of Soil Bacterium Gemmatirosa kalamazoonensis KBS708T, a Member of the Rarely Cultivated Gemmatimonadetes Phylum.</title>
        <authorList>
            <person name="Debruyn J.M."/>
            <person name="Radosevich M."/>
            <person name="Wommack K.E."/>
            <person name="Polson S.W."/>
            <person name="Hauser L.J."/>
            <person name="Fawaz M.N."/>
            <person name="Korlach J."/>
            <person name="Tsai Y.C."/>
        </authorList>
    </citation>
    <scope>NUCLEOTIDE SEQUENCE [LARGE SCALE GENOMIC DNA]</scope>
    <source>
        <strain evidence="10 11">KBS708</strain>
    </source>
</reference>
<sequence>MIHLAELRLRVPAGAERAYPFTVPAVHAMTTLALDAPVTCFVGDNGSGKSTLLEGIAVAAGLPAIGTDDLARDPSLEAAGALAAALTLSWTHRTPRGFFLRAEDFFGFAKRLARERADMLRQLDETAREYAAARRAPDALGRAQGPLRASLADMERRYGVDLDANSHGQAFLRVFGDRLVPEGLYLLDEPEAALSPQSQLALLAMLIDMVGQGAQFVIATHSPILLALPGARLYTFDTAPPERVAYETLEHVWLTRDFLGDPGRYLRALGMG</sequence>
<dbReference type="KEGG" id="gba:J421_1051"/>
<dbReference type="InterPro" id="IPR051535">
    <property type="entry name" value="Siderophore_ABC-ATPase"/>
</dbReference>
<dbReference type="EMBL" id="CP007128">
    <property type="protein sequence ID" value="AHG88588.1"/>
    <property type="molecule type" value="Genomic_DNA"/>
</dbReference>
<evidence type="ECO:0000313" key="10">
    <source>
        <dbReference type="EMBL" id="AHG88588.1"/>
    </source>
</evidence>
<keyword evidence="6" id="KW-0406">Ion transport</keyword>
<dbReference type="HOGENOM" id="CLU_079631_2_0_0"/>
<dbReference type="Pfam" id="PF13304">
    <property type="entry name" value="AAA_21"/>
    <property type="match status" value="1"/>
</dbReference>
<dbReference type="PANTHER" id="PTHR42771:SF2">
    <property type="entry name" value="IRON(3+)-HYDROXAMATE IMPORT ATP-BINDING PROTEIN FHUC"/>
    <property type="match status" value="1"/>
</dbReference>
<dbReference type="InterPro" id="IPR003593">
    <property type="entry name" value="AAA+_ATPase"/>
</dbReference>
<organism evidence="10 11">
    <name type="scientific">Gemmatirosa kalamazoonensis</name>
    <dbReference type="NCBI Taxonomy" id="861299"/>
    <lineage>
        <taxon>Bacteria</taxon>
        <taxon>Pseudomonadati</taxon>
        <taxon>Gemmatimonadota</taxon>
        <taxon>Gemmatimonadia</taxon>
        <taxon>Gemmatimonadales</taxon>
        <taxon>Gemmatimonadaceae</taxon>
        <taxon>Gemmatirosa</taxon>
    </lineage>
</organism>
<dbReference type="InParanoid" id="W0RGR2"/>
<dbReference type="GO" id="GO:0005524">
    <property type="term" value="F:ATP binding"/>
    <property type="evidence" value="ECO:0007669"/>
    <property type="project" value="InterPro"/>
</dbReference>
<dbReference type="PATRIC" id="fig|861299.3.peg.1065"/>
<dbReference type="OrthoDB" id="9784297at2"/>
<evidence type="ECO:0000256" key="3">
    <source>
        <dbReference type="ARBA" id="ARBA00022475"/>
    </source>
</evidence>
<dbReference type="SMART" id="SM00382">
    <property type="entry name" value="AAA"/>
    <property type="match status" value="1"/>
</dbReference>
<keyword evidence="5" id="KW-0408">Iron</keyword>
<comment type="subcellular location">
    <subcellularLocation>
        <location evidence="1">Cell membrane</location>
        <topology evidence="1">Peripheral membrane protein</topology>
    </subcellularLocation>
</comment>
<name>W0RGR2_9BACT</name>
<dbReference type="SUPFAM" id="SSF52540">
    <property type="entry name" value="P-loop containing nucleoside triphosphate hydrolases"/>
    <property type="match status" value="1"/>
</dbReference>
<dbReference type="GO" id="GO:0016887">
    <property type="term" value="F:ATP hydrolysis activity"/>
    <property type="evidence" value="ECO:0007669"/>
    <property type="project" value="InterPro"/>
</dbReference>
<evidence type="ECO:0000256" key="4">
    <source>
        <dbReference type="ARBA" id="ARBA00022496"/>
    </source>
</evidence>
<dbReference type="InterPro" id="IPR003959">
    <property type="entry name" value="ATPase_AAA_core"/>
</dbReference>
<keyword evidence="7" id="KW-0472">Membrane</keyword>
<keyword evidence="11" id="KW-1185">Reference proteome</keyword>
<dbReference type="GO" id="GO:0006826">
    <property type="term" value="P:iron ion transport"/>
    <property type="evidence" value="ECO:0007669"/>
    <property type="project" value="UniProtKB-KW"/>
</dbReference>
<keyword evidence="8" id="KW-0175">Coiled coil</keyword>
<dbReference type="CDD" id="cd00267">
    <property type="entry name" value="ABC_ATPase"/>
    <property type="match status" value="1"/>
</dbReference>
<evidence type="ECO:0000259" key="9">
    <source>
        <dbReference type="SMART" id="SM00382"/>
    </source>
</evidence>
<keyword evidence="2" id="KW-0813">Transport</keyword>
<evidence type="ECO:0000256" key="8">
    <source>
        <dbReference type="SAM" id="Coils"/>
    </source>
</evidence>
<dbReference type="PANTHER" id="PTHR42771">
    <property type="entry name" value="IRON(3+)-HYDROXAMATE IMPORT ATP-BINDING PROTEIN FHUC"/>
    <property type="match status" value="1"/>
</dbReference>
<feature type="domain" description="AAA+ ATPase" evidence="9">
    <location>
        <begin position="35"/>
        <end position="242"/>
    </location>
</feature>
<dbReference type="eggNOG" id="COG3910">
    <property type="taxonomic scope" value="Bacteria"/>
</dbReference>
<evidence type="ECO:0000256" key="7">
    <source>
        <dbReference type="ARBA" id="ARBA00023136"/>
    </source>
</evidence>
<keyword evidence="3" id="KW-1003">Cell membrane</keyword>
<dbReference type="Proteomes" id="UP000019151">
    <property type="component" value="Chromosome"/>
</dbReference>
<keyword evidence="4" id="KW-0410">Iron transport</keyword>
<evidence type="ECO:0000256" key="2">
    <source>
        <dbReference type="ARBA" id="ARBA00022448"/>
    </source>
</evidence>
<evidence type="ECO:0000256" key="1">
    <source>
        <dbReference type="ARBA" id="ARBA00004202"/>
    </source>
</evidence>
<dbReference type="RefSeq" id="WP_104022279.1">
    <property type="nucleotide sequence ID" value="NZ_CP007128.1"/>
</dbReference>